<sequence>MLTKAPLFVLKPSITSSRGRQLKPLLPTPVAASASDGASSSSPAAVLLAAPEQQKSAYSALALVHSAAAGATCFVPGWAMANFFDWLPTTATAMQLVIAPGAYLWLIVACLVCLKEAAAHGRLSSDTYKRLNLGVMYQSIVFAALAIRERALLTKPSLMCCLALLGATAFVAGRVYAVSADGFSLPTIIKSFLGNLRDLIAPKTLVSGFYSLCAALALYMFFWQFPSPGTPLFLLDEGPVAVLLKQARGGGMVLAGIVWYTLKDAADRGRLAASTFRQLNLAMAVVAVLQLAAYGYMSLAGVPLVQKLYRMLMSTGIATVLVCDFQYFFAKKKPEA</sequence>
<feature type="transmembrane region" description="Helical" evidence="1">
    <location>
        <begin position="153"/>
        <end position="178"/>
    </location>
</feature>
<feature type="transmembrane region" description="Helical" evidence="1">
    <location>
        <begin position="60"/>
        <end position="81"/>
    </location>
</feature>
<organism evidence="2 3">
    <name type="scientific">Tetradesmus obliquus</name>
    <name type="common">Green alga</name>
    <name type="synonym">Acutodesmus obliquus</name>
    <dbReference type="NCBI Taxonomy" id="3088"/>
    <lineage>
        <taxon>Eukaryota</taxon>
        <taxon>Viridiplantae</taxon>
        <taxon>Chlorophyta</taxon>
        <taxon>core chlorophytes</taxon>
        <taxon>Chlorophyceae</taxon>
        <taxon>CS clade</taxon>
        <taxon>Sphaeropleales</taxon>
        <taxon>Scenedesmaceae</taxon>
        <taxon>Tetradesmus</taxon>
    </lineage>
</organism>
<proteinExistence type="predicted"/>
<feature type="transmembrane region" description="Helical" evidence="1">
    <location>
        <begin position="93"/>
        <end position="118"/>
    </location>
</feature>
<keyword evidence="1" id="KW-1133">Transmembrane helix</keyword>
<gene>
    <name evidence="2" type="ORF">BQ4739_LOCUS3220</name>
</gene>
<keyword evidence="1" id="KW-0812">Transmembrane</keyword>
<feature type="transmembrane region" description="Helical" evidence="1">
    <location>
        <begin position="199"/>
        <end position="222"/>
    </location>
</feature>
<keyword evidence="1" id="KW-0472">Membrane</keyword>
<feature type="transmembrane region" description="Helical" evidence="1">
    <location>
        <begin position="130"/>
        <end position="147"/>
    </location>
</feature>
<name>A0A383VAN2_TETOB</name>
<feature type="transmembrane region" description="Helical" evidence="1">
    <location>
        <begin position="242"/>
        <end position="260"/>
    </location>
</feature>
<dbReference type="AlphaFoldDB" id="A0A383VAN2"/>
<feature type="transmembrane region" description="Helical" evidence="1">
    <location>
        <begin position="308"/>
        <end position="330"/>
    </location>
</feature>
<accession>A0A383VAN2</accession>
<reference evidence="2 3" key="1">
    <citation type="submission" date="2016-10" db="EMBL/GenBank/DDBJ databases">
        <authorList>
            <person name="Cai Z."/>
        </authorList>
    </citation>
    <scope>NUCLEOTIDE SEQUENCE [LARGE SCALE GENOMIC DNA]</scope>
</reference>
<dbReference type="Proteomes" id="UP000256970">
    <property type="component" value="Unassembled WGS sequence"/>
</dbReference>
<protein>
    <submittedName>
        <fullName evidence="2">Uncharacterized protein</fullName>
    </submittedName>
</protein>
<evidence type="ECO:0000313" key="3">
    <source>
        <dbReference type="Proteomes" id="UP000256970"/>
    </source>
</evidence>
<evidence type="ECO:0000256" key="1">
    <source>
        <dbReference type="SAM" id="Phobius"/>
    </source>
</evidence>
<feature type="transmembrane region" description="Helical" evidence="1">
    <location>
        <begin position="281"/>
        <end position="302"/>
    </location>
</feature>
<dbReference type="EMBL" id="FNXT01000250">
    <property type="protein sequence ID" value="SZX62618.1"/>
    <property type="molecule type" value="Genomic_DNA"/>
</dbReference>
<keyword evidence="3" id="KW-1185">Reference proteome</keyword>
<evidence type="ECO:0000313" key="2">
    <source>
        <dbReference type="EMBL" id="SZX62618.1"/>
    </source>
</evidence>